<protein>
    <submittedName>
        <fullName evidence="1">DUF4270 domain-containing protein</fullName>
    </submittedName>
</protein>
<dbReference type="Pfam" id="PF14092">
    <property type="entry name" value="DUF4270"/>
    <property type="match status" value="1"/>
</dbReference>
<evidence type="ECO:0000313" key="1">
    <source>
        <dbReference type="EMBL" id="RIH63680.1"/>
    </source>
</evidence>
<proteinExistence type="predicted"/>
<comment type="caution">
    <text evidence="1">The sequence shown here is derived from an EMBL/GenBank/DDBJ whole genome shotgun (WGS) entry which is preliminary data.</text>
</comment>
<gene>
    <name evidence="1" type="ORF">D1164_18165</name>
</gene>
<dbReference type="InterPro" id="IPR025366">
    <property type="entry name" value="DUF4270"/>
</dbReference>
<keyword evidence="2" id="KW-1185">Reference proteome</keyword>
<evidence type="ECO:0000313" key="2">
    <source>
        <dbReference type="Proteomes" id="UP000266441"/>
    </source>
</evidence>
<accession>A0A399D009</accession>
<sequence>MIVTLLALLNACNDPNNLGMELLPSTDLIEVKNLVEKSSILAYTFQEEGIRTDEASRSLLGSMNDTLFGKTDIDFATQFRLQSFPDYGTNPVADSVKLYLYYRFIYGDTVTPQTFRVYELEESLIADTSSTQGGASDYPYFQDVDLKSMASSQMIGEIQYTPKIELDSASQDTLYQLIVIPLDISLGEKLVYADSLQMVNNDVFLEYFKGLYIEAEKQSEKGSILSLETVSSSSFQGSALVVFYDNDENQAKEKPDTMLYPYLITQFSARVNSIKHDYTGTPFEANLNSELEEDSLLYVQSTGGLESKIFIESLSSWRDSTRMGINKAELIFQIDTIASDLDKYPPPSRLLFTYVGEDGIEYLPADNSFHPSFYGGYLRTDDYTYRFNITQHLQEIIDNNVENLGFYLTTVNKNSEANRVVLKGSGSKTGIRLVITYSEFL</sequence>
<dbReference type="AlphaFoldDB" id="A0A399D009"/>
<dbReference type="EMBL" id="QWET01000017">
    <property type="protein sequence ID" value="RIH63680.1"/>
    <property type="molecule type" value="Genomic_DNA"/>
</dbReference>
<name>A0A399D009_9BACT</name>
<dbReference type="Proteomes" id="UP000266441">
    <property type="component" value="Unassembled WGS sequence"/>
</dbReference>
<organism evidence="1 2">
    <name type="scientific">Mariniphaga sediminis</name>
    <dbReference type="NCBI Taxonomy" id="1628158"/>
    <lineage>
        <taxon>Bacteria</taxon>
        <taxon>Pseudomonadati</taxon>
        <taxon>Bacteroidota</taxon>
        <taxon>Bacteroidia</taxon>
        <taxon>Marinilabiliales</taxon>
        <taxon>Prolixibacteraceae</taxon>
        <taxon>Mariniphaga</taxon>
    </lineage>
</organism>
<reference evidence="1 2" key="1">
    <citation type="journal article" date="2015" name="Int. J. Syst. Evol. Microbiol.">
        <title>Mariniphaga sediminis sp. nov., isolated from coastal sediment.</title>
        <authorList>
            <person name="Wang F.Q."/>
            <person name="Shen Q.Y."/>
            <person name="Chen G.J."/>
            <person name="Du Z.J."/>
        </authorList>
    </citation>
    <scope>NUCLEOTIDE SEQUENCE [LARGE SCALE GENOMIC DNA]</scope>
    <source>
        <strain evidence="1 2">SY21</strain>
    </source>
</reference>